<name>A0A6G0YJ10_APHCR</name>
<evidence type="ECO:0000256" key="6">
    <source>
        <dbReference type="ARBA" id="ARBA00023069"/>
    </source>
</evidence>
<dbReference type="SMR" id="A0A6G0YJ10"/>
<dbReference type="PANTHER" id="PTHR14517">
    <property type="entry name" value="RIB43A-RELATED"/>
    <property type="match status" value="1"/>
</dbReference>
<keyword evidence="3" id="KW-0963">Cytoplasm</keyword>
<comment type="subcellular location">
    <subcellularLocation>
        <location evidence="1">Cytoplasm</location>
        <location evidence="1">Cytoskeleton</location>
        <location evidence="1">Flagellum axoneme</location>
    </subcellularLocation>
</comment>
<dbReference type="InterPro" id="IPR008805">
    <property type="entry name" value="RIB43A"/>
</dbReference>
<proteinExistence type="inferred from homology"/>
<keyword evidence="7" id="KW-0206">Cytoskeleton</keyword>
<keyword evidence="6" id="KW-0969">Cilium</keyword>
<dbReference type="PANTHER" id="PTHR14517:SF6">
    <property type="entry name" value="RE41410P"/>
    <property type="match status" value="1"/>
</dbReference>
<dbReference type="Proteomes" id="UP000478052">
    <property type="component" value="Unassembled WGS sequence"/>
</dbReference>
<evidence type="ECO:0000313" key="11">
    <source>
        <dbReference type="Proteomes" id="UP000478052"/>
    </source>
</evidence>
<evidence type="ECO:0000256" key="8">
    <source>
        <dbReference type="ARBA" id="ARBA00023273"/>
    </source>
</evidence>
<evidence type="ECO:0000256" key="4">
    <source>
        <dbReference type="ARBA" id="ARBA00022846"/>
    </source>
</evidence>
<evidence type="ECO:0000256" key="7">
    <source>
        <dbReference type="ARBA" id="ARBA00023212"/>
    </source>
</evidence>
<gene>
    <name evidence="10" type="ORF">FWK35_00012676</name>
</gene>
<dbReference type="AlphaFoldDB" id="A0A6G0YJ10"/>
<keyword evidence="8" id="KW-0966">Cell projection</keyword>
<evidence type="ECO:0000256" key="3">
    <source>
        <dbReference type="ARBA" id="ARBA00022490"/>
    </source>
</evidence>
<evidence type="ECO:0000256" key="9">
    <source>
        <dbReference type="ARBA" id="ARBA00046435"/>
    </source>
</evidence>
<comment type="subunit">
    <text evidence="9">Microtubule inner protein component of sperm flagellar doublet microtubules.</text>
</comment>
<evidence type="ECO:0000256" key="2">
    <source>
        <dbReference type="ARBA" id="ARBA00006875"/>
    </source>
</evidence>
<dbReference type="Pfam" id="PF05914">
    <property type="entry name" value="RIB43A"/>
    <property type="match status" value="1"/>
</dbReference>
<protein>
    <submittedName>
        <fullName evidence="10">RIB43A-like with coiled-coils protein 2</fullName>
    </submittedName>
</protein>
<evidence type="ECO:0000256" key="1">
    <source>
        <dbReference type="ARBA" id="ARBA00004611"/>
    </source>
</evidence>
<keyword evidence="4" id="KW-0282">Flagellum</keyword>
<organism evidence="10 11">
    <name type="scientific">Aphis craccivora</name>
    <name type="common">Cowpea aphid</name>
    <dbReference type="NCBI Taxonomy" id="307492"/>
    <lineage>
        <taxon>Eukaryota</taxon>
        <taxon>Metazoa</taxon>
        <taxon>Ecdysozoa</taxon>
        <taxon>Arthropoda</taxon>
        <taxon>Hexapoda</taxon>
        <taxon>Insecta</taxon>
        <taxon>Pterygota</taxon>
        <taxon>Neoptera</taxon>
        <taxon>Paraneoptera</taxon>
        <taxon>Hemiptera</taxon>
        <taxon>Sternorrhyncha</taxon>
        <taxon>Aphidomorpha</taxon>
        <taxon>Aphidoidea</taxon>
        <taxon>Aphididae</taxon>
        <taxon>Aphidini</taxon>
        <taxon>Aphis</taxon>
        <taxon>Aphis</taxon>
    </lineage>
</organism>
<keyword evidence="5" id="KW-0175">Coiled coil</keyword>
<comment type="caution">
    <text evidence="10">The sequence shown here is derived from an EMBL/GenBank/DDBJ whole genome shotgun (WGS) entry which is preliminary data.</text>
</comment>
<keyword evidence="11" id="KW-1185">Reference proteome</keyword>
<dbReference type="EMBL" id="VUJU01003739">
    <property type="protein sequence ID" value="KAF0756861.1"/>
    <property type="molecule type" value="Genomic_DNA"/>
</dbReference>
<evidence type="ECO:0000256" key="5">
    <source>
        <dbReference type="ARBA" id="ARBA00023054"/>
    </source>
</evidence>
<sequence length="540" mass="62308">MCIWSHGILASVAGKPLPKDHAEVAKHVKARLFDEERKKRIFNPTIRTIGIDKDALDRQVQEKKILREQEQAKQQAYSNKLLQDCATSLQLDEQNKKKQKEIDLEILEFRKKYQAPETRREYDIYDPLQCRKGQPNRIGDDDPRITLSSVQRFEGEESVTKEQKAEQIQQQRVWLEMQIREKNMTREENKNVERTWQETEHTTVQRAQALASLENECRKKLIEANYRYNQALASEQKMNKSIMEAECNEDKMAEVYNAITGDFLTENPELGFNSALGPGKISKSLYKGLTPAMKQAIYDEQANQRAELKKRKEAFDKQEKDWAELLNILARCGTLNDREMQKKKRTLINPLISLLTIVIDKLMNNVNKQPVIITLITETHLTKTITLKIFRFDIIRADYPDGTAHGSATLLISNKIDHCILASLSPAYWQSHSHRYPEILDFITNLPNHFPTKIANLNDPASDLTPVLLLIKAQPYLKKNRPTITPGTTNWNKFKNIISNKITLNIKLKPITDIYQAIAKVSDDIQKEAKNSYIQSPPFS</sequence>
<comment type="similarity">
    <text evidence="2">Belongs to the RIB43A family.</text>
</comment>
<accession>A0A6G0YJ10</accession>
<evidence type="ECO:0000313" key="10">
    <source>
        <dbReference type="EMBL" id="KAF0756861.1"/>
    </source>
</evidence>
<reference evidence="10 11" key="1">
    <citation type="submission" date="2019-08" db="EMBL/GenBank/DDBJ databases">
        <title>Whole genome of Aphis craccivora.</title>
        <authorList>
            <person name="Voronova N.V."/>
            <person name="Shulinski R.S."/>
            <person name="Bandarenka Y.V."/>
            <person name="Zhorov D.G."/>
            <person name="Warner D."/>
        </authorList>
    </citation>
    <scope>NUCLEOTIDE SEQUENCE [LARGE SCALE GENOMIC DNA]</scope>
    <source>
        <strain evidence="10">180601</strain>
        <tissue evidence="10">Whole Body</tissue>
    </source>
</reference>
<dbReference type="OrthoDB" id="429119at2759"/>